<evidence type="ECO:0000313" key="9">
    <source>
        <dbReference type="Proteomes" id="UP000094043"/>
    </source>
</evidence>
<name>A0AAJ8JU24_9TREE</name>
<dbReference type="PANTHER" id="PTHR12814">
    <property type="entry name" value="RNA-BINDING PROTEIN NOB1"/>
    <property type="match status" value="1"/>
</dbReference>
<organism evidence="8 9">
    <name type="scientific">Cryptococcus depauperatus CBS 7841</name>
    <dbReference type="NCBI Taxonomy" id="1295531"/>
    <lineage>
        <taxon>Eukaryota</taxon>
        <taxon>Fungi</taxon>
        <taxon>Dikarya</taxon>
        <taxon>Basidiomycota</taxon>
        <taxon>Agaricomycotina</taxon>
        <taxon>Tremellomycetes</taxon>
        <taxon>Tremellales</taxon>
        <taxon>Cryptococcaceae</taxon>
        <taxon>Cryptococcus</taxon>
    </lineage>
</organism>
<evidence type="ECO:0000256" key="3">
    <source>
        <dbReference type="ARBA" id="ARBA00022723"/>
    </source>
</evidence>
<feature type="region of interest" description="Disordered" evidence="5">
    <location>
        <begin position="240"/>
        <end position="291"/>
    </location>
</feature>
<dbReference type="GO" id="GO:0046872">
    <property type="term" value="F:metal ion binding"/>
    <property type="evidence" value="ECO:0007669"/>
    <property type="project" value="UniProtKB-KW"/>
</dbReference>
<dbReference type="InterPro" id="IPR036283">
    <property type="entry name" value="NOB1_Zf-like_sf"/>
</dbReference>
<dbReference type="KEGG" id="cdep:91087912"/>
<evidence type="ECO:0000256" key="1">
    <source>
        <dbReference type="ARBA" id="ARBA00005858"/>
    </source>
</evidence>
<dbReference type="Pfam" id="PF17146">
    <property type="entry name" value="PIN_6"/>
    <property type="match status" value="1"/>
</dbReference>
<evidence type="ECO:0000259" key="6">
    <source>
        <dbReference type="Pfam" id="PF08772"/>
    </source>
</evidence>
<evidence type="ECO:0000259" key="7">
    <source>
        <dbReference type="Pfam" id="PF17146"/>
    </source>
</evidence>
<dbReference type="GO" id="GO:0031981">
    <property type="term" value="C:nuclear lumen"/>
    <property type="evidence" value="ECO:0007669"/>
    <property type="project" value="UniProtKB-ARBA"/>
</dbReference>
<dbReference type="CDD" id="cd09876">
    <property type="entry name" value="PIN_Nob1-like"/>
    <property type="match status" value="1"/>
</dbReference>
<dbReference type="InterPro" id="IPR039907">
    <property type="entry name" value="NOB1"/>
</dbReference>
<reference evidence="8" key="2">
    <citation type="journal article" date="2022" name="Elife">
        <title>Obligate sexual reproduction of a homothallic fungus closely related to the Cryptococcus pathogenic species complex.</title>
        <authorList>
            <person name="Passer A.R."/>
            <person name="Clancey S.A."/>
            <person name="Shea T."/>
            <person name="David-Palma M."/>
            <person name="Averette A.F."/>
            <person name="Boekhout T."/>
            <person name="Porcel B.M."/>
            <person name="Nowrousian M."/>
            <person name="Cuomo C.A."/>
            <person name="Sun S."/>
            <person name="Heitman J."/>
            <person name="Coelho M.A."/>
        </authorList>
    </citation>
    <scope>NUCLEOTIDE SEQUENCE</scope>
    <source>
        <strain evidence="8">CBS 7841</strain>
    </source>
</reference>
<dbReference type="RefSeq" id="XP_066069191.1">
    <property type="nucleotide sequence ID" value="XM_066213094.1"/>
</dbReference>
<accession>A0AAJ8JU24</accession>
<keyword evidence="3" id="KW-0479">Metal-binding</keyword>
<dbReference type="InterPro" id="IPR014881">
    <property type="entry name" value="NOB1_Zn-bd"/>
</dbReference>
<evidence type="ECO:0000256" key="5">
    <source>
        <dbReference type="SAM" id="MobiDB-lite"/>
    </source>
</evidence>
<comment type="similarity">
    <text evidence="1">Belongs to the NOB1 family.</text>
</comment>
<gene>
    <name evidence="8" type="ORF">L203_103702</name>
</gene>
<feature type="domain" description="Nin one binding (NOB1) Zn-ribbon-like" evidence="6">
    <location>
        <begin position="336"/>
        <end position="408"/>
    </location>
</feature>
<dbReference type="GO" id="GO:0030490">
    <property type="term" value="P:maturation of SSU-rRNA"/>
    <property type="evidence" value="ECO:0007669"/>
    <property type="project" value="TreeGrafter"/>
</dbReference>
<dbReference type="SUPFAM" id="SSF144206">
    <property type="entry name" value="NOB1 zinc finger-like"/>
    <property type="match status" value="1"/>
</dbReference>
<keyword evidence="9" id="KW-1185">Reference proteome</keyword>
<dbReference type="AlphaFoldDB" id="A0AAJ8JU24"/>
<dbReference type="Pfam" id="PF08772">
    <property type="entry name" value="Zn_ribbon_NOB1"/>
    <property type="match status" value="1"/>
</dbReference>
<dbReference type="GO" id="GO:0004521">
    <property type="term" value="F:RNA endonuclease activity"/>
    <property type="evidence" value="ECO:0007669"/>
    <property type="project" value="TreeGrafter"/>
</dbReference>
<dbReference type="PANTHER" id="PTHR12814:SF2">
    <property type="entry name" value="RNA-BINDING PROTEIN NOB1"/>
    <property type="match status" value="1"/>
</dbReference>
<dbReference type="GeneID" id="91087912"/>
<proteinExistence type="inferred from homology"/>
<reference evidence="8" key="1">
    <citation type="submission" date="2016-06" db="EMBL/GenBank/DDBJ databases">
        <authorList>
            <person name="Cuomo C."/>
            <person name="Litvintseva A."/>
            <person name="Heitman J."/>
            <person name="Chen Y."/>
            <person name="Sun S."/>
            <person name="Springer D."/>
            <person name="Dromer F."/>
            <person name="Young S."/>
            <person name="Zeng Q."/>
            <person name="Chapman S."/>
            <person name="Gujja S."/>
            <person name="Saif S."/>
            <person name="Birren B."/>
        </authorList>
    </citation>
    <scope>NUCLEOTIDE SEQUENCE</scope>
    <source>
        <strain evidence="8">CBS 7841</strain>
    </source>
</reference>
<protein>
    <recommendedName>
        <fullName evidence="10">20S-pre-rRNA D-site endonuclease NOB1</fullName>
    </recommendedName>
</protein>
<dbReference type="GO" id="GO:0005737">
    <property type="term" value="C:cytoplasm"/>
    <property type="evidence" value="ECO:0007669"/>
    <property type="project" value="UniProtKB-ARBA"/>
</dbReference>
<dbReference type="GO" id="GO:0030688">
    <property type="term" value="C:preribosome, small subunit precursor"/>
    <property type="evidence" value="ECO:0007669"/>
    <property type="project" value="TreeGrafter"/>
</dbReference>
<evidence type="ECO:0008006" key="10">
    <source>
        <dbReference type="Google" id="ProtNLM"/>
    </source>
</evidence>
<evidence type="ECO:0000256" key="2">
    <source>
        <dbReference type="ARBA" id="ARBA00022722"/>
    </source>
</evidence>
<dbReference type="Gene3D" id="3.40.50.1010">
    <property type="entry name" value="5'-nuclease"/>
    <property type="match status" value="1"/>
</dbReference>
<evidence type="ECO:0000256" key="4">
    <source>
        <dbReference type="ARBA" id="ARBA00022801"/>
    </source>
</evidence>
<dbReference type="FunFam" id="3.40.50.1010:FF:000020">
    <property type="entry name" value="20S-pre-rRNA D-site endonuclease NOB1"/>
    <property type="match status" value="1"/>
</dbReference>
<keyword evidence="2" id="KW-0540">Nuclease</keyword>
<evidence type="ECO:0000313" key="8">
    <source>
        <dbReference type="EMBL" id="WVN88491.1"/>
    </source>
</evidence>
<dbReference type="Gene3D" id="6.20.210.10">
    <property type="entry name" value="Nin one binding (NOB1), Zn-ribbon-like"/>
    <property type="match status" value="1"/>
</dbReference>
<dbReference type="GO" id="GO:0016787">
    <property type="term" value="F:hydrolase activity"/>
    <property type="evidence" value="ECO:0007669"/>
    <property type="project" value="UniProtKB-KW"/>
</dbReference>
<feature type="compositionally biased region" description="Polar residues" evidence="5">
    <location>
        <begin position="244"/>
        <end position="254"/>
    </location>
</feature>
<keyword evidence="4" id="KW-0378">Hydrolase</keyword>
<dbReference type="Proteomes" id="UP000094043">
    <property type="component" value="Chromosome 4"/>
</dbReference>
<feature type="domain" description="Ribonuclease PIN" evidence="7">
    <location>
        <begin position="80"/>
        <end position="168"/>
    </location>
</feature>
<dbReference type="InterPro" id="IPR033411">
    <property type="entry name" value="Ribonuclease_PIN"/>
</dbReference>
<sequence length="530" mass="58753">MVLSYSKVAQPTPNTPSIISILKSATTSVQEPEFGVSFASLETEEKAQEPVDVETLSKFDTEGEPSHLHDKHQQAIINHLILDAGPLLSLTPLRHLATSFHTTPFVLAELRDPKAREHWERLGLTGVDVKVESPSAESMAKVVEFAKKSGDFAVLSSTDLSVAALTYQYEVLANGDRKIITETKQDLNGDSREKDLDLNKKTERRIVIDEREVSEAETEDKDDAAVKILTASLDQAKLDDVESSESQIPPSCTPNILRPVPEKSSSALVEDNEDNGGDWITPSNVNTHRSRDLGLITPSRSSAKPPAVACMTGDYAVQNILLGMGLGLVGEGGKKISKVKSWVLRCHACFKICKDSSKRFCPSCGNATLLRTTVSTSAKTGQQNVHLKQNFQYRTRGTIYSIPDPKMGRAKGQQKGGSGLILREDQREWQDALRGERIKKQKEEKRAARGAMEGWNDPDWLPDIITVGMSGKGRSGQEEKMRRFMLCSMERLHHVNFFLGTRFFALQGHFLHVYVSFSWHETNCHTSHGT</sequence>
<reference evidence="8" key="3">
    <citation type="submission" date="2024-01" db="EMBL/GenBank/DDBJ databases">
        <authorList>
            <person name="Coelho M.A."/>
            <person name="David-Palma M."/>
            <person name="Shea T."/>
            <person name="Sun S."/>
            <person name="Cuomo C.A."/>
            <person name="Heitman J."/>
        </authorList>
    </citation>
    <scope>NUCLEOTIDE SEQUENCE</scope>
    <source>
        <strain evidence="8">CBS 7841</strain>
    </source>
</reference>
<dbReference type="EMBL" id="CP143787">
    <property type="protein sequence ID" value="WVN88491.1"/>
    <property type="molecule type" value="Genomic_DNA"/>
</dbReference>